<dbReference type="PANTHER" id="PTHR48049">
    <property type="entry name" value="GLYCOSYLTRANSFERASE"/>
    <property type="match status" value="1"/>
</dbReference>
<dbReference type="InterPro" id="IPR050481">
    <property type="entry name" value="UDP-glycosyltransf_plant"/>
</dbReference>
<evidence type="ECO:0000313" key="1">
    <source>
        <dbReference type="EMBL" id="PIN18052.1"/>
    </source>
</evidence>
<dbReference type="STRING" id="429701.A0A2G9HKJ9"/>
<dbReference type="SUPFAM" id="SSF53756">
    <property type="entry name" value="UDP-Glycosyltransferase/glycogen phosphorylase"/>
    <property type="match status" value="1"/>
</dbReference>
<accession>A0A2G9HKJ9</accession>
<keyword evidence="2" id="KW-1185">Reference proteome</keyword>
<dbReference type="EMBL" id="NKXS01001537">
    <property type="protein sequence ID" value="PIN18052.1"/>
    <property type="molecule type" value="Genomic_DNA"/>
</dbReference>
<dbReference type="GO" id="GO:0035251">
    <property type="term" value="F:UDP-glucosyltransferase activity"/>
    <property type="evidence" value="ECO:0007669"/>
    <property type="project" value="InterPro"/>
</dbReference>
<gene>
    <name evidence="1" type="ORF">CDL12_09283</name>
</gene>
<name>A0A2G9HKJ9_9LAMI</name>
<proteinExistence type="predicted"/>
<dbReference type="Proteomes" id="UP000231279">
    <property type="component" value="Unassembled WGS sequence"/>
</dbReference>
<evidence type="ECO:0000313" key="2">
    <source>
        <dbReference type="Proteomes" id="UP000231279"/>
    </source>
</evidence>
<dbReference type="PANTHER" id="PTHR48049:SF60">
    <property type="entry name" value="UDP-GLYCOSYLTRANSFERASE 91B1"/>
    <property type="match status" value="1"/>
</dbReference>
<reference evidence="2" key="1">
    <citation type="journal article" date="2018" name="Gigascience">
        <title>Genome assembly of the Pink Ipe (Handroanthus impetiginosus, Bignoniaceae), a highly valued, ecologically keystone Neotropical timber forest tree.</title>
        <authorList>
            <person name="Silva-Junior O.B."/>
            <person name="Grattapaglia D."/>
            <person name="Novaes E."/>
            <person name="Collevatti R.G."/>
        </authorList>
    </citation>
    <scope>NUCLEOTIDE SEQUENCE [LARGE SCALE GENOMIC DNA]</scope>
    <source>
        <strain evidence="2">cv. UFG-1</strain>
    </source>
</reference>
<dbReference type="EC" id="2.4.1.273" evidence="1"/>
<keyword evidence="1" id="KW-0808">Transferase</keyword>
<keyword evidence="1" id="KW-0328">Glycosyltransferase</keyword>
<dbReference type="AlphaFoldDB" id="A0A2G9HKJ9"/>
<protein>
    <submittedName>
        <fullName evidence="1">Soyasaponin III rhamnosyltransferase</fullName>
        <ecNumber evidence="1">2.4.1.273</ecNumber>
    </submittedName>
</protein>
<sequence length="263" mass="30695">MDSLKKAFNGLKTGLTRFLEDLRLNWVIQDFDAHWLPPVAARLGISKAFFWIINARFLAFQYQPMQYKMVGCLEELHHKPIVPLGLMPPKVQEDENHDEIWASIRNWLAAQNKRLVVYVTLRSEVIPSQNQLTELARGLELSRVPLFWVLRKPSGCIESDPMKLPDRFEKRVTGRGILWRSWIPTKKLGIEIPRDEEDGSYTRNSVANSIKLVMLEKDGKEFKKRAKEVSTIFGDPELQSRYLDDFVEFLENHKYANRDIQLL</sequence>
<dbReference type="GO" id="GO:0102241">
    <property type="term" value="F:soyasaponin III rhamnosyltransferase activity"/>
    <property type="evidence" value="ECO:0007669"/>
    <property type="project" value="UniProtKB-EC"/>
</dbReference>
<organism evidence="1 2">
    <name type="scientific">Handroanthus impetiginosus</name>
    <dbReference type="NCBI Taxonomy" id="429701"/>
    <lineage>
        <taxon>Eukaryota</taxon>
        <taxon>Viridiplantae</taxon>
        <taxon>Streptophyta</taxon>
        <taxon>Embryophyta</taxon>
        <taxon>Tracheophyta</taxon>
        <taxon>Spermatophyta</taxon>
        <taxon>Magnoliopsida</taxon>
        <taxon>eudicotyledons</taxon>
        <taxon>Gunneridae</taxon>
        <taxon>Pentapetalae</taxon>
        <taxon>asterids</taxon>
        <taxon>lamiids</taxon>
        <taxon>Lamiales</taxon>
        <taxon>Bignoniaceae</taxon>
        <taxon>Crescentiina</taxon>
        <taxon>Tabebuia alliance</taxon>
        <taxon>Handroanthus</taxon>
    </lineage>
</organism>
<comment type="caution">
    <text evidence="1">The sequence shown here is derived from an EMBL/GenBank/DDBJ whole genome shotgun (WGS) entry which is preliminary data.</text>
</comment>
<dbReference type="Gene3D" id="3.40.50.2000">
    <property type="entry name" value="Glycogen Phosphorylase B"/>
    <property type="match status" value="1"/>
</dbReference>
<dbReference type="OrthoDB" id="5835829at2759"/>